<gene>
    <name evidence="2" type="ORF">DL89DRAFT_263699</name>
</gene>
<dbReference type="Proteomes" id="UP000193922">
    <property type="component" value="Unassembled WGS sequence"/>
</dbReference>
<accession>A0A1Y1WJC2</accession>
<dbReference type="GeneID" id="63802597"/>
<evidence type="ECO:0000313" key="3">
    <source>
        <dbReference type="Proteomes" id="UP000193922"/>
    </source>
</evidence>
<dbReference type="AlphaFoldDB" id="A0A1Y1WJC2"/>
<feature type="region of interest" description="Disordered" evidence="1">
    <location>
        <begin position="486"/>
        <end position="556"/>
    </location>
</feature>
<feature type="region of interest" description="Disordered" evidence="1">
    <location>
        <begin position="324"/>
        <end position="351"/>
    </location>
</feature>
<dbReference type="RefSeq" id="XP_040746881.1">
    <property type="nucleotide sequence ID" value="XM_040885949.1"/>
</dbReference>
<keyword evidence="3" id="KW-1185">Reference proteome</keyword>
<feature type="compositionally biased region" description="Low complexity" evidence="1">
    <location>
        <begin position="538"/>
        <end position="556"/>
    </location>
</feature>
<evidence type="ECO:0000256" key="1">
    <source>
        <dbReference type="SAM" id="MobiDB-lite"/>
    </source>
</evidence>
<feature type="compositionally biased region" description="Low complexity" evidence="1">
    <location>
        <begin position="513"/>
        <end position="530"/>
    </location>
</feature>
<dbReference type="OrthoDB" id="10260596at2759"/>
<organism evidence="2 3">
    <name type="scientific">Linderina pennispora</name>
    <dbReference type="NCBI Taxonomy" id="61395"/>
    <lineage>
        <taxon>Eukaryota</taxon>
        <taxon>Fungi</taxon>
        <taxon>Fungi incertae sedis</taxon>
        <taxon>Zoopagomycota</taxon>
        <taxon>Kickxellomycotina</taxon>
        <taxon>Kickxellomycetes</taxon>
        <taxon>Kickxellales</taxon>
        <taxon>Kickxellaceae</taxon>
        <taxon>Linderina</taxon>
    </lineage>
</organism>
<sequence length="556" mass="60422">MTEGPTVYLPRQQRPRNSDSSRHTLGAEARCGPESSSSSSEISVSNGLARQLQSSSEQIQPNSSREVRLASFLLGYCEDDGSVYLNRLDRGVRSGSGLLVPTAACDSDIVVPLYCGQSRDMVYSEILKPNRTNSISCWFQGTQGGTLGLEFVNAELDLCVSITPAPLPINLGSLSSMLGQLRNRLVQHPFGWLKEEPDGKFTAQFGTPNSTRPCHAWALSGSGNDAYRPVRDAYLELGAPESLHVVWIRPSQDWTSALVRHKQVRRVGPQSRLSARLASVQAHLSQQASCWRSDFSVPDARNTDVIGALRRACLQFGMPVSGSTSTVPPAALASPTYSNTEPITEPETSASSLDDLLEEQRHIRSLLEEQNRLIKAHVSQTREIIHYVKSKPPTQPLTRRYLRMKGAPSHSGANLLTRDTDIEPSPDDTQRSNSLSELVSGIRLFDVEGYEETEHIPRRTPSPSASMTSVVSSSRITSLVSCINDAVSDSSGNGRLPKYTRPPLPPPSRRQHPAGSGSNGSSSAHNNSGARRLARRITSLTSSSPSVSSSLSSNQQ</sequence>
<feature type="compositionally biased region" description="Low complexity" evidence="1">
    <location>
        <begin position="34"/>
        <end position="45"/>
    </location>
</feature>
<feature type="region of interest" description="Disordered" evidence="1">
    <location>
        <begin position="405"/>
        <end position="437"/>
    </location>
</feature>
<comment type="caution">
    <text evidence="2">The sequence shown here is derived from an EMBL/GenBank/DDBJ whole genome shotgun (WGS) entry which is preliminary data.</text>
</comment>
<reference evidence="2 3" key="1">
    <citation type="submission" date="2016-07" db="EMBL/GenBank/DDBJ databases">
        <title>Pervasive Adenine N6-methylation of Active Genes in Fungi.</title>
        <authorList>
            <consortium name="DOE Joint Genome Institute"/>
            <person name="Mondo S.J."/>
            <person name="Dannebaum R.O."/>
            <person name="Kuo R.C."/>
            <person name="Labutti K."/>
            <person name="Haridas S."/>
            <person name="Kuo A."/>
            <person name="Salamov A."/>
            <person name="Ahrendt S.R."/>
            <person name="Lipzen A."/>
            <person name="Sullivan W."/>
            <person name="Andreopoulos W.B."/>
            <person name="Clum A."/>
            <person name="Lindquist E."/>
            <person name="Daum C."/>
            <person name="Ramamoorthy G.K."/>
            <person name="Gryganskyi A."/>
            <person name="Culley D."/>
            <person name="Magnuson J.K."/>
            <person name="James T.Y."/>
            <person name="O'Malley M.A."/>
            <person name="Stajich J.E."/>
            <person name="Spatafora J.W."/>
            <person name="Visel A."/>
            <person name="Grigoriev I.V."/>
        </authorList>
    </citation>
    <scope>NUCLEOTIDE SEQUENCE [LARGE SCALE GENOMIC DNA]</scope>
    <source>
        <strain evidence="2 3">ATCC 12442</strain>
    </source>
</reference>
<protein>
    <submittedName>
        <fullName evidence="2">Uncharacterized protein</fullName>
    </submittedName>
</protein>
<evidence type="ECO:0000313" key="2">
    <source>
        <dbReference type="EMBL" id="ORX73670.1"/>
    </source>
</evidence>
<proteinExistence type="predicted"/>
<feature type="compositionally biased region" description="Polar residues" evidence="1">
    <location>
        <begin position="335"/>
        <end position="351"/>
    </location>
</feature>
<name>A0A1Y1WJC2_9FUNG</name>
<dbReference type="EMBL" id="MCFD01000001">
    <property type="protein sequence ID" value="ORX73670.1"/>
    <property type="molecule type" value="Genomic_DNA"/>
</dbReference>
<feature type="region of interest" description="Disordered" evidence="1">
    <location>
        <begin position="1"/>
        <end position="62"/>
    </location>
</feature>
<feature type="compositionally biased region" description="Polar residues" evidence="1">
    <location>
        <begin position="46"/>
        <end position="62"/>
    </location>
</feature>